<dbReference type="CDD" id="cd04301">
    <property type="entry name" value="NAT_SF"/>
    <property type="match status" value="1"/>
</dbReference>
<dbReference type="InterPro" id="IPR016181">
    <property type="entry name" value="Acyl_CoA_acyltransferase"/>
</dbReference>
<feature type="domain" description="N-acetyltransferase" evidence="1">
    <location>
        <begin position="175"/>
        <end position="309"/>
    </location>
</feature>
<evidence type="ECO:0000259" key="1">
    <source>
        <dbReference type="PROSITE" id="PS51186"/>
    </source>
</evidence>
<name>A0A3A4A830_9ACTN</name>
<dbReference type="SUPFAM" id="SSF55729">
    <property type="entry name" value="Acyl-CoA N-acyltransferases (Nat)"/>
    <property type="match status" value="1"/>
</dbReference>
<dbReference type="PROSITE" id="PS51186">
    <property type="entry name" value="GNAT"/>
    <property type="match status" value="1"/>
</dbReference>
<dbReference type="RefSeq" id="WP_119929975.1">
    <property type="nucleotide sequence ID" value="NZ_QZEY01000016.1"/>
</dbReference>
<dbReference type="AlphaFoldDB" id="A0A3A4A830"/>
<evidence type="ECO:0000313" key="3">
    <source>
        <dbReference type="Proteomes" id="UP000265768"/>
    </source>
</evidence>
<comment type="caution">
    <text evidence="2">The sequence shown here is derived from an EMBL/GenBank/DDBJ whole genome shotgun (WGS) entry which is preliminary data.</text>
</comment>
<dbReference type="Proteomes" id="UP000265768">
    <property type="component" value="Unassembled WGS sequence"/>
</dbReference>
<proteinExistence type="predicted"/>
<organism evidence="2 3">
    <name type="scientific">Bailinhaonella thermotolerans</name>
    <dbReference type="NCBI Taxonomy" id="1070861"/>
    <lineage>
        <taxon>Bacteria</taxon>
        <taxon>Bacillati</taxon>
        <taxon>Actinomycetota</taxon>
        <taxon>Actinomycetes</taxon>
        <taxon>Streptosporangiales</taxon>
        <taxon>Streptosporangiaceae</taxon>
        <taxon>Bailinhaonella</taxon>
    </lineage>
</organism>
<reference evidence="2 3" key="1">
    <citation type="submission" date="2018-09" db="EMBL/GenBank/DDBJ databases">
        <title>YIM 75507 draft genome.</title>
        <authorList>
            <person name="Tang S."/>
            <person name="Feng Y."/>
        </authorList>
    </citation>
    <scope>NUCLEOTIDE SEQUENCE [LARGE SCALE GENOMIC DNA]</scope>
    <source>
        <strain evidence="2 3">YIM 75507</strain>
    </source>
</reference>
<dbReference type="OrthoDB" id="7942268at2"/>
<keyword evidence="2" id="KW-0808">Transferase</keyword>
<dbReference type="EMBL" id="QZEY01000016">
    <property type="protein sequence ID" value="RJL24119.1"/>
    <property type="molecule type" value="Genomic_DNA"/>
</dbReference>
<keyword evidence="3" id="KW-1185">Reference proteome</keyword>
<evidence type="ECO:0000313" key="2">
    <source>
        <dbReference type="EMBL" id="RJL24119.1"/>
    </source>
</evidence>
<gene>
    <name evidence="2" type="ORF">D5H75_30150</name>
</gene>
<dbReference type="InterPro" id="IPR000182">
    <property type="entry name" value="GNAT_dom"/>
</dbReference>
<dbReference type="Gene3D" id="3.40.630.30">
    <property type="match status" value="1"/>
</dbReference>
<dbReference type="GO" id="GO:0016747">
    <property type="term" value="F:acyltransferase activity, transferring groups other than amino-acyl groups"/>
    <property type="evidence" value="ECO:0007669"/>
    <property type="project" value="InterPro"/>
</dbReference>
<protein>
    <submittedName>
        <fullName evidence="2">GNAT family N-acetyltransferase</fullName>
    </submittedName>
</protein>
<dbReference type="Pfam" id="PF00583">
    <property type="entry name" value="Acetyltransf_1"/>
    <property type="match status" value="1"/>
</dbReference>
<accession>A0A3A4A830</accession>
<sequence>MNDVVIRPIGGRDELDLFCSLPYGLNHELAGDLEAGRRLPGWMWVALRGDRVVARLAWWGRGDGVPYLLDILDLAEGEADRVEIGSRLFEAASAAVLPAGEPPVEWTRYVPPAWRDDPVTRAGVEDRMEILARAGARPLVERLRLEWRPGTPIAEDDGRLRFREPAGRDELVSLMALVLDGTLDAHSIGDLARMSPEEAAVQQYEDELLSYKSPREWWRVATTPDGEPVGFVIPARNNYNPIIAYIGVVPAHRGRGHIDRLLAEGTRVLAAQDVSRVRASTDLGNVPMARAFARAGYIAFEHEINMTWS</sequence>